<keyword evidence="1" id="KW-0805">Transcription regulation</keyword>
<keyword evidence="2 5" id="KW-0238">DNA-binding</keyword>
<dbReference type="PROSITE" id="PS50043">
    <property type="entry name" value="HTH_LUXR_2"/>
    <property type="match status" value="1"/>
</dbReference>
<evidence type="ECO:0000256" key="3">
    <source>
        <dbReference type="ARBA" id="ARBA00023163"/>
    </source>
</evidence>
<reference evidence="5 6" key="1">
    <citation type="submission" date="2018-03" db="EMBL/GenBank/DDBJ databases">
        <title>Genomic Encyclopedia of Archaeal and Bacterial Type Strains, Phase II (KMG-II): from individual species to whole genera.</title>
        <authorList>
            <person name="Goeker M."/>
        </authorList>
    </citation>
    <scope>NUCLEOTIDE SEQUENCE [LARGE SCALE GENOMIC DNA]</scope>
    <source>
        <strain evidence="5 6">DSM 44720</strain>
    </source>
</reference>
<evidence type="ECO:0000256" key="2">
    <source>
        <dbReference type="ARBA" id="ARBA00023125"/>
    </source>
</evidence>
<organism evidence="5 6">
    <name type="scientific">Umezawaea tangerina</name>
    <dbReference type="NCBI Taxonomy" id="84725"/>
    <lineage>
        <taxon>Bacteria</taxon>
        <taxon>Bacillati</taxon>
        <taxon>Actinomycetota</taxon>
        <taxon>Actinomycetes</taxon>
        <taxon>Pseudonocardiales</taxon>
        <taxon>Pseudonocardiaceae</taxon>
        <taxon>Umezawaea</taxon>
    </lineage>
</organism>
<protein>
    <submittedName>
        <fullName evidence="5">DNA-binding NarL/FixJ family response regulator</fullName>
    </submittedName>
</protein>
<dbReference type="PRINTS" id="PR00038">
    <property type="entry name" value="HTHLUXR"/>
</dbReference>
<dbReference type="AlphaFoldDB" id="A0A2T0T0C7"/>
<dbReference type="PANTHER" id="PTHR44688:SF16">
    <property type="entry name" value="DNA-BINDING TRANSCRIPTIONAL ACTIVATOR DEVR_DOSR"/>
    <property type="match status" value="1"/>
</dbReference>
<evidence type="ECO:0000256" key="1">
    <source>
        <dbReference type="ARBA" id="ARBA00023015"/>
    </source>
</evidence>
<keyword evidence="3" id="KW-0804">Transcription</keyword>
<feature type="domain" description="HTH luxR-type" evidence="4">
    <location>
        <begin position="140"/>
        <end position="205"/>
    </location>
</feature>
<evidence type="ECO:0000313" key="5">
    <source>
        <dbReference type="EMBL" id="PRY39107.1"/>
    </source>
</evidence>
<dbReference type="Gene3D" id="3.40.50.2300">
    <property type="match status" value="1"/>
</dbReference>
<dbReference type="SMART" id="SM00421">
    <property type="entry name" value="HTH_LUXR"/>
    <property type="match status" value="1"/>
</dbReference>
<name>A0A2T0T0C7_9PSEU</name>
<dbReference type="OrthoDB" id="4309410at2"/>
<sequence length="207" mass="22177">MNLVRVLVQAGDPLTRSAISGHLDSRPNIEVVATDRHTQVDVVVVVADRMTVKVASSLRKVKASLGAPVALIAGEITRADLFTAVECNVVAVLPRGSATKERIEEAVLTAAAGGGVLPANMLGELLKQVERIQREVLSPHGLHTSGLTPREIDVLRLMSDGLDTAEIAVKLSFSERAVKRVIFGVTSRLKLRNRPHAVAYALRMGVI</sequence>
<evidence type="ECO:0000313" key="6">
    <source>
        <dbReference type="Proteomes" id="UP000239494"/>
    </source>
</evidence>
<dbReference type="Proteomes" id="UP000239494">
    <property type="component" value="Unassembled WGS sequence"/>
</dbReference>
<keyword evidence="6" id="KW-1185">Reference proteome</keyword>
<dbReference type="GO" id="GO:0006355">
    <property type="term" value="P:regulation of DNA-templated transcription"/>
    <property type="evidence" value="ECO:0007669"/>
    <property type="project" value="InterPro"/>
</dbReference>
<proteinExistence type="predicted"/>
<dbReference type="GO" id="GO:0003677">
    <property type="term" value="F:DNA binding"/>
    <property type="evidence" value="ECO:0007669"/>
    <property type="project" value="UniProtKB-KW"/>
</dbReference>
<dbReference type="SUPFAM" id="SSF46894">
    <property type="entry name" value="C-terminal effector domain of the bipartite response regulators"/>
    <property type="match status" value="1"/>
</dbReference>
<comment type="caution">
    <text evidence="5">The sequence shown here is derived from an EMBL/GenBank/DDBJ whole genome shotgun (WGS) entry which is preliminary data.</text>
</comment>
<dbReference type="PANTHER" id="PTHR44688">
    <property type="entry name" value="DNA-BINDING TRANSCRIPTIONAL ACTIVATOR DEVR_DOSR"/>
    <property type="match status" value="1"/>
</dbReference>
<dbReference type="InterPro" id="IPR016032">
    <property type="entry name" value="Sig_transdc_resp-reg_C-effctor"/>
</dbReference>
<dbReference type="Pfam" id="PF00196">
    <property type="entry name" value="GerE"/>
    <property type="match status" value="1"/>
</dbReference>
<dbReference type="EMBL" id="PVTF01000008">
    <property type="protein sequence ID" value="PRY39107.1"/>
    <property type="molecule type" value="Genomic_DNA"/>
</dbReference>
<gene>
    <name evidence="5" type="ORF">CLV43_108507</name>
</gene>
<evidence type="ECO:0000259" key="4">
    <source>
        <dbReference type="PROSITE" id="PS50043"/>
    </source>
</evidence>
<dbReference type="InterPro" id="IPR000792">
    <property type="entry name" value="Tscrpt_reg_LuxR_C"/>
</dbReference>
<accession>A0A2T0T0C7</accession>
<dbReference type="CDD" id="cd06170">
    <property type="entry name" value="LuxR_C_like"/>
    <property type="match status" value="1"/>
</dbReference>